<feature type="repeat" description="PPR" evidence="3">
    <location>
        <begin position="388"/>
        <end position="422"/>
    </location>
</feature>
<feature type="repeat" description="PPR" evidence="3">
    <location>
        <begin position="641"/>
        <end position="675"/>
    </location>
</feature>
<keyword evidence="2" id="KW-0677">Repeat</keyword>
<dbReference type="Pfam" id="PF13041">
    <property type="entry name" value="PPR_2"/>
    <property type="match status" value="3"/>
</dbReference>
<dbReference type="InterPro" id="IPR002885">
    <property type="entry name" value="PPR_rpt"/>
</dbReference>
<dbReference type="PANTHER" id="PTHR47926">
    <property type="entry name" value="PENTATRICOPEPTIDE REPEAT-CONTAINING PROTEIN"/>
    <property type="match status" value="1"/>
</dbReference>
<feature type="repeat" description="PPR" evidence="3">
    <location>
        <begin position="322"/>
        <end position="356"/>
    </location>
</feature>
<organism evidence="5 6">
    <name type="scientific">Rubroshorea leprosula</name>
    <dbReference type="NCBI Taxonomy" id="152421"/>
    <lineage>
        <taxon>Eukaryota</taxon>
        <taxon>Viridiplantae</taxon>
        <taxon>Streptophyta</taxon>
        <taxon>Embryophyta</taxon>
        <taxon>Tracheophyta</taxon>
        <taxon>Spermatophyta</taxon>
        <taxon>Magnoliopsida</taxon>
        <taxon>eudicotyledons</taxon>
        <taxon>Gunneridae</taxon>
        <taxon>Pentapetalae</taxon>
        <taxon>rosids</taxon>
        <taxon>malvids</taxon>
        <taxon>Malvales</taxon>
        <taxon>Dipterocarpaceae</taxon>
        <taxon>Rubroshorea</taxon>
    </lineage>
</organism>
<dbReference type="Gene3D" id="1.25.40.10">
    <property type="entry name" value="Tetratricopeptide repeat domain"/>
    <property type="match status" value="5"/>
</dbReference>
<dbReference type="InterPro" id="IPR046848">
    <property type="entry name" value="E_motif"/>
</dbReference>
<dbReference type="InterPro" id="IPR011990">
    <property type="entry name" value="TPR-like_helical_dom_sf"/>
</dbReference>
<proteinExistence type="inferred from homology"/>
<dbReference type="FunFam" id="1.25.40.10:FF:000393">
    <property type="entry name" value="Pentatricopeptide repeat-containing protein At1g20230"/>
    <property type="match status" value="1"/>
</dbReference>
<comment type="caution">
    <text evidence="5">The sequence shown here is derived from an EMBL/GenBank/DDBJ whole genome shotgun (WGS) entry which is preliminary data.</text>
</comment>
<protein>
    <recommendedName>
        <fullName evidence="4">DYW domain-containing protein</fullName>
    </recommendedName>
</protein>
<gene>
    <name evidence="5" type="ORF">SLEP1_g2276</name>
</gene>
<dbReference type="Pfam" id="PF20431">
    <property type="entry name" value="E_motif"/>
    <property type="match status" value="1"/>
</dbReference>
<dbReference type="InterPro" id="IPR032867">
    <property type="entry name" value="DYW_dom"/>
</dbReference>
<dbReference type="GO" id="GO:0009451">
    <property type="term" value="P:RNA modification"/>
    <property type="evidence" value="ECO:0007669"/>
    <property type="project" value="InterPro"/>
</dbReference>
<dbReference type="Pfam" id="PF01535">
    <property type="entry name" value="PPR"/>
    <property type="match status" value="6"/>
</dbReference>
<evidence type="ECO:0000256" key="2">
    <source>
        <dbReference type="ARBA" id="ARBA00022737"/>
    </source>
</evidence>
<dbReference type="EMBL" id="BPVZ01000002">
    <property type="protein sequence ID" value="GKU87949.1"/>
    <property type="molecule type" value="Genomic_DNA"/>
</dbReference>
<feature type="repeat" description="PPR" evidence="3">
    <location>
        <begin position="505"/>
        <end position="539"/>
    </location>
</feature>
<name>A0AAV5HPW6_9ROSI</name>
<sequence>MFHQLPFSSHRNYLHFLSLPPETSMDSIAPLRHCFNPSLHQNPLPLNAKPTKISPSQSVAHGATYASLEARISTPLPASGSSRSSPGFCFLVELNEVKSLELVKAVHGSLIKMSRNCSSDSIAKSLISSYLKSGDFRSATEVFFVGFARNYVFWSSFLEELKSSGGDANQVLEVFRELHSKGMLFDSRVPTMVLKMCTCLAELWLGLEIHAGLIKKGFDSDMHLRCALMNFYGRIWGVDSANQVFDEMVDKEDLLWNEAIVLNLRNGRFDKARELFIEMQFSSASANNSTIVKMLQACGKVGVLEDGKQIHGYVLKFGMESDLLICNSLINMYSRNGRLELAKRVFDLMEDRNLSSWNSMISSYATQGYLDYAWDIFNAMESSDTNPDIVTWNCLLSGHALHGSWNEVLMILQRMQTTGFRPNAISVTSVLQAVNELEGLFNFGKEIHGYVIRNGLDFDAYVGTSLIDMNIVTWNCLISGYSFKGLFQDAKILLNRMEEEGIKPDLVTSNVLISGYSICGQSDEALALIRQMKDSGMTPDVVSWTALLSGSSQNGNYRESLEFFIQMQQEGIKPNSATISSLLRTCGGLSLLQKGKEVHCHCIRNGFTQDRYAATAVIDMYCKSGNLKTAHKVFRTIHNKTLASWNCMMMGYAIYGLGKEVILLFDEMLGSGILPDAISFTALLSGCKNSGLVSEGWKYFDCMSTVYEVAPTIEHYSCMVDLLGRAGYLDEAWDFILTMPFSPDASIWGALLTASRNYKNIEYAEIAAKKLYELEPHNSASYVLMMNLYSMYGRWEDVERLKNVMIEKGVKNSPIWSWIQIDQTVHLFSAEENHPDEWEIYFELYQLVSEMKKLGYRPDVDCVFQDIDEAEKEKVLFSHTEKLAVTYGLIKLKGNAPIRVVSNTRICPDCHTAAKCVSLIRNREIILRDGARFHHFREGKCSCMDCW</sequence>
<evidence type="ECO:0000256" key="1">
    <source>
        <dbReference type="ARBA" id="ARBA00006643"/>
    </source>
</evidence>
<dbReference type="Proteomes" id="UP001054252">
    <property type="component" value="Unassembled WGS sequence"/>
</dbReference>
<dbReference type="Pfam" id="PF13812">
    <property type="entry name" value="PPR_3"/>
    <property type="match status" value="1"/>
</dbReference>
<evidence type="ECO:0000259" key="4">
    <source>
        <dbReference type="Pfam" id="PF14432"/>
    </source>
</evidence>
<evidence type="ECO:0000256" key="3">
    <source>
        <dbReference type="PROSITE-ProRule" id="PRU00708"/>
    </source>
</evidence>
<feature type="domain" description="DYW" evidence="4">
    <location>
        <begin position="855"/>
        <end position="947"/>
    </location>
</feature>
<comment type="similarity">
    <text evidence="1">Belongs to the PPR family. PCMP-H subfamily.</text>
</comment>
<dbReference type="FunFam" id="1.25.40.10:FF:001383">
    <property type="entry name" value="Pentatricopeptide repeat-containing protein mitochondrial"/>
    <property type="match status" value="1"/>
</dbReference>
<feature type="repeat" description="PPR" evidence="3">
    <location>
        <begin position="470"/>
        <end position="504"/>
    </location>
</feature>
<reference evidence="5 6" key="1">
    <citation type="journal article" date="2021" name="Commun. Biol.">
        <title>The genome of Shorea leprosula (Dipterocarpaceae) highlights the ecological relevance of drought in aseasonal tropical rainforests.</title>
        <authorList>
            <person name="Ng K.K.S."/>
            <person name="Kobayashi M.J."/>
            <person name="Fawcett J.A."/>
            <person name="Hatakeyama M."/>
            <person name="Paape T."/>
            <person name="Ng C.H."/>
            <person name="Ang C.C."/>
            <person name="Tnah L.H."/>
            <person name="Lee C.T."/>
            <person name="Nishiyama T."/>
            <person name="Sese J."/>
            <person name="O'Brien M.J."/>
            <person name="Copetti D."/>
            <person name="Mohd Noor M.I."/>
            <person name="Ong R.C."/>
            <person name="Putra M."/>
            <person name="Sireger I.Z."/>
            <person name="Indrioko S."/>
            <person name="Kosugi Y."/>
            <person name="Izuno A."/>
            <person name="Isagi Y."/>
            <person name="Lee S.L."/>
            <person name="Shimizu K.K."/>
        </authorList>
    </citation>
    <scope>NUCLEOTIDE SEQUENCE [LARGE SCALE GENOMIC DNA]</scope>
    <source>
        <strain evidence="5">214</strain>
    </source>
</reference>
<dbReference type="Pfam" id="PF14432">
    <property type="entry name" value="DYW_deaminase"/>
    <property type="match status" value="1"/>
</dbReference>
<dbReference type="FunFam" id="1.25.40.10:FF:000090">
    <property type="entry name" value="Pentatricopeptide repeat-containing protein, chloroplastic"/>
    <property type="match status" value="1"/>
</dbReference>
<dbReference type="AlphaFoldDB" id="A0AAV5HPW6"/>
<keyword evidence="6" id="KW-1185">Reference proteome</keyword>
<evidence type="ECO:0000313" key="5">
    <source>
        <dbReference type="EMBL" id="GKU87949.1"/>
    </source>
</evidence>
<accession>A0AAV5HPW6</accession>
<dbReference type="NCBIfam" id="TIGR00756">
    <property type="entry name" value="PPR"/>
    <property type="match status" value="7"/>
</dbReference>
<evidence type="ECO:0000313" key="6">
    <source>
        <dbReference type="Proteomes" id="UP001054252"/>
    </source>
</evidence>
<dbReference type="GO" id="GO:0003723">
    <property type="term" value="F:RNA binding"/>
    <property type="evidence" value="ECO:0007669"/>
    <property type="project" value="InterPro"/>
</dbReference>
<dbReference type="InterPro" id="IPR046960">
    <property type="entry name" value="PPR_At4g14850-like_plant"/>
</dbReference>
<dbReference type="PROSITE" id="PS51375">
    <property type="entry name" value="PPR"/>
    <property type="match status" value="7"/>
</dbReference>
<feature type="repeat" description="PPR" evidence="3">
    <location>
        <begin position="778"/>
        <end position="812"/>
    </location>
</feature>
<dbReference type="GO" id="GO:0008270">
    <property type="term" value="F:zinc ion binding"/>
    <property type="evidence" value="ECO:0007669"/>
    <property type="project" value="InterPro"/>
</dbReference>
<feature type="repeat" description="PPR" evidence="3">
    <location>
        <begin position="540"/>
        <end position="574"/>
    </location>
</feature>